<feature type="domain" description="Double-GTPase 2" evidence="1">
    <location>
        <begin position="53"/>
        <end position="280"/>
    </location>
</feature>
<organism evidence="2 3">
    <name type="scientific">Bradyrhizobium stylosanthis</name>
    <dbReference type="NCBI Taxonomy" id="1803665"/>
    <lineage>
        <taxon>Bacteria</taxon>
        <taxon>Pseudomonadati</taxon>
        <taxon>Pseudomonadota</taxon>
        <taxon>Alphaproteobacteria</taxon>
        <taxon>Hyphomicrobiales</taxon>
        <taxon>Nitrobacteraceae</taxon>
        <taxon>Bradyrhizobium</taxon>
    </lineage>
</organism>
<dbReference type="Proteomes" id="UP000319949">
    <property type="component" value="Unassembled WGS sequence"/>
</dbReference>
<dbReference type="InterPro" id="IPR027417">
    <property type="entry name" value="P-loop_NTPase"/>
</dbReference>
<evidence type="ECO:0000313" key="3">
    <source>
        <dbReference type="Proteomes" id="UP000319949"/>
    </source>
</evidence>
<dbReference type="RefSeq" id="WP_210249451.1">
    <property type="nucleotide sequence ID" value="NZ_VITK01000010.1"/>
</dbReference>
<comment type="caution">
    <text evidence="2">The sequence shown here is derived from an EMBL/GenBank/DDBJ whole genome shotgun (WGS) entry which is preliminary data.</text>
</comment>
<dbReference type="AlphaFoldDB" id="A0A560D699"/>
<dbReference type="InterPro" id="IPR045528">
    <property type="entry name" value="DO-GTPase2"/>
</dbReference>
<evidence type="ECO:0000313" key="2">
    <source>
        <dbReference type="EMBL" id="TWA92611.1"/>
    </source>
</evidence>
<accession>A0A560D699</accession>
<reference evidence="2 3" key="1">
    <citation type="submission" date="2019-06" db="EMBL/GenBank/DDBJ databases">
        <title>Genomic Encyclopedia of Type Strains, Phase IV (KMG-V): Genome sequencing to study the core and pangenomes of soil and plant-associated prokaryotes.</title>
        <authorList>
            <person name="Whitman W."/>
        </authorList>
    </citation>
    <scope>NUCLEOTIDE SEQUENCE [LARGE SCALE GENOMIC DNA]</scope>
    <source>
        <strain evidence="2 3">BR 510</strain>
    </source>
</reference>
<sequence length="311" mass="34599">MTDTQTDSDVDVFEEAGSNELGSADPDWVGLPRCDLLSIEEADELLRWLPATLVAVVGERKSGKTTLITEIYERFLRGPFAGQMFCYSQTLLGFERKSYPSRAESRLERPDTARTSTRDGLRFFHLGLVSSSNRRRADLLITERAGEVYRDARDRPAESRTLLELLKARTVVFVLDGERIANDKTRAEAFASIRGMIRAFADAGAISGRAEIQLVTTKFDLLSAAVAAEAVGHLKEFEDRLVKAYSGRFAKVTHWRTAARDPKGQLEPAWGVTPVLRSWIDPPGSPPGASSTIPKLDDEFDRLLLRRGRLA</sequence>
<dbReference type="Pfam" id="PF19993">
    <property type="entry name" value="DO-GTPase2"/>
    <property type="match status" value="1"/>
</dbReference>
<dbReference type="SUPFAM" id="SSF52540">
    <property type="entry name" value="P-loop containing nucleoside triphosphate hydrolases"/>
    <property type="match status" value="1"/>
</dbReference>
<dbReference type="EMBL" id="VITK01000010">
    <property type="protein sequence ID" value="TWA92611.1"/>
    <property type="molecule type" value="Genomic_DNA"/>
</dbReference>
<evidence type="ECO:0000259" key="1">
    <source>
        <dbReference type="Pfam" id="PF19993"/>
    </source>
</evidence>
<keyword evidence="3" id="KW-1185">Reference proteome</keyword>
<protein>
    <recommendedName>
        <fullName evidence="1">Double-GTPase 2 domain-containing protein</fullName>
    </recommendedName>
</protein>
<proteinExistence type="predicted"/>
<gene>
    <name evidence="2" type="ORF">FBZ96_11081</name>
</gene>
<name>A0A560D699_9BRAD</name>